<dbReference type="AlphaFoldDB" id="A0A0L8VBB2"/>
<sequence length="287" mass="31341">MEIIGVDIGGTKISVARIREKQIVQEYACSTPSEETKDRVVELVGDAIQQVWSSQVSGIGIGVPGLVDLETNEVLDVVNIPSWDRVPLKQMLEDRFHKPVFVNNDANCFAVGERYFGKGQNFRNFVGVTLGTGLGAGIILNSHLYSGRFCGAGEFGTIYYRDKTVEAYASGQFFKDQNLSGKVMAEKAEQGDEQANQSFFELGEHIGRAIGNVLFALAPEAIILGGSVSQSYHLFEGGMRSVLANEFPYQRLYQALKIEVSDLSNSAVLGASSLVIDAFSQAREPKR</sequence>
<accession>A0A0L8VBB2</accession>
<dbReference type="Gene3D" id="3.30.420.40">
    <property type="match status" value="2"/>
</dbReference>
<dbReference type="Proteomes" id="UP000036958">
    <property type="component" value="Unassembled WGS sequence"/>
</dbReference>
<dbReference type="CDD" id="cd23763">
    <property type="entry name" value="ASKHA_ATPase_ROK"/>
    <property type="match status" value="1"/>
</dbReference>
<dbReference type="RefSeq" id="WP_053181169.1">
    <property type="nucleotide sequence ID" value="NZ_LGIA01000075.1"/>
</dbReference>
<dbReference type="PANTHER" id="PTHR18964:SF149">
    <property type="entry name" value="BIFUNCTIONAL UDP-N-ACETYLGLUCOSAMINE 2-EPIMERASE_N-ACETYLMANNOSAMINE KINASE"/>
    <property type="match status" value="1"/>
</dbReference>
<dbReference type="OrthoDB" id="9810372at2"/>
<dbReference type="InterPro" id="IPR000600">
    <property type="entry name" value="ROK"/>
</dbReference>
<evidence type="ECO:0000256" key="1">
    <source>
        <dbReference type="ARBA" id="ARBA00006479"/>
    </source>
</evidence>
<name>A0A0L8VBB2_9BACT</name>
<dbReference type="Pfam" id="PF00480">
    <property type="entry name" value="ROK"/>
    <property type="match status" value="1"/>
</dbReference>
<comment type="similarity">
    <text evidence="1">Belongs to the ROK (NagC/XylR) family.</text>
</comment>
<evidence type="ECO:0008006" key="4">
    <source>
        <dbReference type="Google" id="ProtNLM"/>
    </source>
</evidence>
<dbReference type="EMBL" id="LGIA01000075">
    <property type="protein sequence ID" value="KOH45741.1"/>
    <property type="molecule type" value="Genomic_DNA"/>
</dbReference>
<keyword evidence="3" id="KW-1185">Reference proteome</keyword>
<dbReference type="SUPFAM" id="SSF53067">
    <property type="entry name" value="Actin-like ATPase domain"/>
    <property type="match status" value="1"/>
</dbReference>
<protein>
    <recommendedName>
        <fullName evidence="4">ROK family transcriptional regulator</fullName>
    </recommendedName>
</protein>
<gene>
    <name evidence="2" type="ORF">NC99_14480</name>
</gene>
<evidence type="ECO:0000313" key="2">
    <source>
        <dbReference type="EMBL" id="KOH45741.1"/>
    </source>
</evidence>
<dbReference type="STRING" id="1409788.NC99_14480"/>
<reference evidence="3" key="1">
    <citation type="submission" date="2015-07" db="EMBL/GenBank/DDBJ databases">
        <title>Genome sequencing of Sunxiuqinia dokdonensis strain SK.</title>
        <authorList>
            <person name="Ahn S."/>
            <person name="Kim B.-C."/>
        </authorList>
    </citation>
    <scope>NUCLEOTIDE SEQUENCE [LARGE SCALE GENOMIC DNA]</scope>
    <source>
        <strain evidence="3">SK</strain>
    </source>
</reference>
<proteinExistence type="inferred from homology"/>
<dbReference type="InterPro" id="IPR043129">
    <property type="entry name" value="ATPase_NBD"/>
</dbReference>
<evidence type="ECO:0000313" key="3">
    <source>
        <dbReference type="Proteomes" id="UP000036958"/>
    </source>
</evidence>
<organism evidence="2 3">
    <name type="scientific">Sunxiuqinia dokdonensis</name>
    <dbReference type="NCBI Taxonomy" id="1409788"/>
    <lineage>
        <taxon>Bacteria</taxon>
        <taxon>Pseudomonadati</taxon>
        <taxon>Bacteroidota</taxon>
        <taxon>Bacteroidia</taxon>
        <taxon>Marinilabiliales</taxon>
        <taxon>Prolixibacteraceae</taxon>
        <taxon>Sunxiuqinia</taxon>
    </lineage>
</organism>
<comment type="caution">
    <text evidence="2">The sequence shown here is derived from an EMBL/GenBank/DDBJ whole genome shotgun (WGS) entry which is preliminary data.</text>
</comment>
<dbReference type="PANTHER" id="PTHR18964">
    <property type="entry name" value="ROK (REPRESSOR, ORF, KINASE) FAMILY"/>
    <property type="match status" value="1"/>
</dbReference>